<keyword evidence="3" id="KW-0812">Transmembrane</keyword>
<keyword evidence="6" id="KW-0472">Membrane</keyword>
<comment type="caution">
    <text evidence="8">The sequence shown here is derived from an EMBL/GenBank/DDBJ whole genome shotgun (WGS) entry which is preliminary data.</text>
</comment>
<feature type="region of interest" description="Disordered" evidence="7">
    <location>
        <begin position="172"/>
        <end position="200"/>
    </location>
</feature>
<dbReference type="PANTHER" id="PTHR23033">
    <property type="entry name" value="BETA1,3-GALACTOSYLTRANSFERASE"/>
    <property type="match status" value="1"/>
</dbReference>
<feature type="compositionally biased region" description="Low complexity" evidence="7">
    <location>
        <begin position="928"/>
        <end position="947"/>
    </location>
</feature>
<gene>
    <name evidence="8" type="ORF">C2E20_0127</name>
</gene>
<dbReference type="InterPro" id="IPR026050">
    <property type="entry name" value="C1GALT1/C1GALT1_chp1"/>
</dbReference>
<keyword evidence="4" id="KW-0735">Signal-anchor</keyword>
<comment type="subcellular location">
    <subcellularLocation>
        <location evidence="1">Membrane</location>
        <topology evidence="1">Single-pass type II membrane protein</topology>
    </subcellularLocation>
</comment>
<evidence type="ECO:0000313" key="9">
    <source>
        <dbReference type="Proteomes" id="UP000239649"/>
    </source>
</evidence>
<dbReference type="OrthoDB" id="509143at2759"/>
<dbReference type="AlphaFoldDB" id="A0A2P6VQ18"/>
<accession>A0A2P6VQ18</accession>
<dbReference type="STRING" id="554055.A0A2P6VQ18"/>
<evidence type="ECO:0000256" key="2">
    <source>
        <dbReference type="ARBA" id="ARBA00006462"/>
    </source>
</evidence>
<dbReference type="EMBL" id="LHPF02000001">
    <property type="protein sequence ID" value="PSC76194.1"/>
    <property type="molecule type" value="Genomic_DNA"/>
</dbReference>
<organism evidence="8 9">
    <name type="scientific">Micractinium conductrix</name>
    <dbReference type="NCBI Taxonomy" id="554055"/>
    <lineage>
        <taxon>Eukaryota</taxon>
        <taxon>Viridiplantae</taxon>
        <taxon>Chlorophyta</taxon>
        <taxon>core chlorophytes</taxon>
        <taxon>Trebouxiophyceae</taxon>
        <taxon>Chlorellales</taxon>
        <taxon>Chlorellaceae</taxon>
        <taxon>Chlorella clade</taxon>
        <taxon>Micractinium</taxon>
    </lineage>
</organism>
<evidence type="ECO:0000256" key="6">
    <source>
        <dbReference type="ARBA" id="ARBA00023136"/>
    </source>
</evidence>
<dbReference type="PANTHER" id="PTHR23033:SF50">
    <property type="entry name" value="HEXOSYLTRANSFERASE"/>
    <property type="match status" value="1"/>
</dbReference>
<sequence>MKHDTWLVWHQRVDDLGGRGTPAGVPPLPQALLRAFAIATPTATHRHDLVKGLRAWRRGVPTLILTNATGAALAGEQAEGAAFGERWVHVPDLPGFSVTNKSGDVRAAVAPALAGSHLGPFKWLLFCDDDVDCFWGGVLRALRGLDPADPYFLTDSYWSRFNEEERQRARAASRPFGGTFKDGRPYVGVRNSQPPKPDQPRCLPCTLNDTGLDLAATHGLKTCQCTVRRMAAAFAPLLTGGNQWLRFPHKPPIVSFDGGGGALISAGLLSHLDARLYQSCVAGREGHTGGPTACGGGDCVLTACLWHQGFAYTDPGFELAHRATHRSGMFLFNGARSDWRLVNRWASDALVGACTGDCSRIWLDHMVSVHTAGADMSDFEQGAAQVSRFLEAALWSAAGAVARRTSPEGCRTARGIMVHTPRHVTQRCGTPRASADGRGIHRVRLAGSALLAATAVLAVVALAVQWRVHPQHPHARRMLMEVVGSEWGFGLRGSDSPRSHSNKVAAIAASGQCIQQFDAQLEALQQASGAGHYTLLIFLDVPPPQPAPHQRKLAIDRAAAAAAHAEWQRVEGRARQLEWLAAQGAAGFAAVSLRTASTHLGRAANKKRAAAGGLAASDFAVVLDDGVALAPDGLRWFEWAATAAAAGGGSGTAHPRIATASCWSPSFPADVPAPAGGPPPRSASAAGDRLVVGTLGLLDKYLLDSWAQPWGLALRRGPWEAALQQGWQGDDAGLGHMLQRQGWLQAMPLVPRCNLVLPAASINGPSSVQPDVLPLQRSTTRPPPQPQPVVLQRGLTSAAWPAAALERCAYAQLPRADPSRPLYEFELYSSYVRYGIFPDTGLHSASMPQKGLHPLRHLVRVVQRNGASFTLETTMRRSAPYVLQSDTTNNHVYTGEKGGLSMEDERMQKLMSKYEGFVADALSADEAAGPAAPAAAPAGGPSTVKAAGGKKKKK</sequence>
<feature type="region of interest" description="Disordered" evidence="7">
    <location>
        <begin position="928"/>
        <end position="954"/>
    </location>
</feature>
<protein>
    <submittedName>
        <fullName evidence="8">Uncharacterized protein</fullName>
    </submittedName>
</protein>
<dbReference type="Proteomes" id="UP000239649">
    <property type="component" value="Unassembled WGS sequence"/>
</dbReference>
<evidence type="ECO:0000256" key="7">
    <source>
        <dbReference type="SAM" id="MobiDB-lite"/>
    </source>
</evidence>
<proteinExistence type="inferred from homology"/>
<keyword evidence="9" id="KW-1185">Reference proteome</keyword>
<evidence type="ECO:0000313" key="8">
    <source>
        <dbReference type="EMBL" id="PSC76194.1"/>
    </source>
</evidence>
<comment type="similarity">
    <text evidence="2">Belongs to the glycosyltransferase 31 family. Beta3-Gal-T subfamily.</text>
</comment>
<evidence type="ECO:0000256" key="4">
    <source>
        <dbReference type="ARBA" id="ARBA00022968"/>
    </source>
</evidence>
<evidence type="ECO:0000256" key="1">
    <source>
        <dbReference type="ARBA" id="ARBA00004606"/>
    </source>
</evidence>
<evidence type="ECO:0000256" key="5">
    <source>
        <dbReference type="ARBA" id="ARBA00022989"/>
    </source>
</evidence>
<name>A0A2P6VQ18_9CHLO</name>
<reference evidence="8 9" key="1">
    <citation type="journal article" date="2018" name="Plant J.">
        <title>Genome sequences of Chlorella sorokiniana UTEX 1602 and Micractinium conductrix SAG 241.80: implications to maltose excretion by a green alga.</title>
        <authorList>
            <person name="Arriola M.B."/>
            <person name="Velmurugan N."/>
            <person name="Zhang Y."/>
            <person name="Plunkett M.H."/>
            <person name="Hondzo H."/>
            <person name="Barney B.M."/>
        </authorList>
    </citation>
    <scope>NUCLEOTIDE SEQUENCE [LARGE SCALE GENOMIC DNA]</scope>
    <source>
        <strain evidence="8 9">SAG 241.80</strain>
    </source>
</reference>
<keyword evidence="5" id="KW-1133">Transmembrane helix</keyword>
<evidence type="ECO:0000256" key="3">
    <source>
        <dbReference type="ARBA" id="ARBA00022692"/>
    </source>
</evidence>
<dbReference type="GO" id="GO:0016020">
    <property type="term" value="C:membrane"/>
    <property type="evidence" value="ECO:0007669"/>
    <property type="project" value="UniProtKB-SubCell"/>
</dbReference>